<dbReference type="AlphaFoldDB" id="A0AA36M8M0"/>
<sequence>MRIDGMPAVVLTSYSQSRCYLPFDCRPRALVLHLLLLLLFLPTAQSLTYFVGTSSKQMGSGIGPEEPFLSQEDKQTIVLFCRAALSNPHAREKRKSVSSFEMRHTSRC</sequence>
<dbReference type="EMBL" id="CATQJL010000305">
    <property type="protein sequence ID" value="CAJ0601713.1"/>
    <property type="molecule type" value="Genomic_DNA"/>
</dbReference>
<evidence type="ECO:0000256" key="1">
    <source>
        <dbReference type="SAM" id="MobiDB-lite"/>
    </source>
</evidence>
<keyword evidence="3" id="KW-1185">Reference proteome</keyword>
<comment type="caution">
    <text evidence="2">The sequence shown here is derived from an EMBL/GenBank/DDBJ whole genome shotgun (WGS) entry which is preliminary data.</text>
</comment>
<reference evidence="2" key="1">
    <citation type="submission" date="2023-07" db="EMBL/GenBank/DDBJ databases">
        <authorList>
            <consortium name="CYATHOMIX"/>
        </authorList>
    </citation>
    <scope>NUCLEOTIDE SEQUENCE</scope>
    <source>
        <strain evidence="2">N/A</strain>
    </source>
</reference>
<proteinExistence type="predicted"/>
<dbReference type="Proteomes" id="UP001176961">
    <property type="component" value="Unassembled WGS sequence"/>
</dbReference>
<feature type="region of interest" description="Disordered" evidence="1">
    <location>
        <begin position="88"/>
        <end position="108"/>
    </location>
</feature>
<protein>
    <submittedName>
        <fullName evidence="2">Uncharacterized protein</fullName>
    </submittedName>
</protein>
<evidence type="ECO:0000313" key="3">
    <source>
        <dbReference type="Proteomes" id="UP001176961"/>
    </source>
</evidence>
<name>A0AA36M8M0_CYLNA</name>
<accession>A0AA36M8M0</accession>
<gene>
    <name evidence="2" type="ORF">CYNAS_LOCUS13696</name>
</gene>
<evidence type="ECO:0000313" key="2">
    <source>
        <dbReference type="EMBL" id="CAJ0601713.1"/>
    </source>
</evidence>
<organism evidence="2 3">
    <name type="scientific">Cylicocyclus nassatus</name>
    <name type="common">Nematode worm</name>
    <dbReference type="NCBI Taxonomy" id="53992"/>
    <lineage>
        <taxon>Eukaryota</taxon>
        <taxon>Metazoa</taxon>
        <taxon>Ecdysozoa</taxon>
        <taxon>Nematoda</taxon>
        <taxon>Chromadorea</taxon>
        <taxon>Rhabditida</taxon>
        <taxon>Rhabditina</taxon>
        <taxon>Rhabditomorpha</taxon>
        <taxon>Strongyloidea</taxon>
        <taxon>Strongylidae</taxon>
        <taxon>Cylicocyclus</taxon>
    </lineage>
</organism>